<dbReference type="GO" id="GO:0016020">
    <property type="term" value="C:membrane"/>
    <property type="evidence" value="ECO:0007669"/>
    <property type="project" value="UniProtKB-SubCell"/>
</dbReference>
<feature type="transmembrane region" description="Helical" evidence="6">
    <location>
        <begin position="150"/>
        <end position="172"/>
    </location>
</feature>
<evidence type="ECO:0000256" key="3">
    <source>
        <dbReference type="ARBA" id="ARBA00022692"/>
    </source>
</evidence>
<dbReference type="SUPFAM" id="SSF103473">
    <property type="entry name" value="MFS general substrate transporter"/>
    <property type="match status" value="1"/>
</dbReference>
<keyword evidence="3 6" id="KW-0812">Transmembrane</keyword>
<dbReference type="AlphaFoldDB" id="A0A067NUJ9"/>
<sequence>MSASVCTRELADADGGRTGAAFVHLLPNLYELGVTHGDEAKVGYYVGLIESLFFVTRAITVLHWSRMSDWIGRKPVILPLEDVLGLNLERIDMMAEMTDSSNISRAYAWVPISRSTGSTLAPMIGGSLSHPAERFPRLFGRSRFLQEYPYFLPCGISPTFAFIAWLVTYFFLKETLAVKISFASPKWVRRRKERATPDHDADVSDNKVGAGHLPLHALLIKPVLTTTASYAALALVDIAYRAVQPLFLSSPIALGGLGWPPSDIGKLLATWGILNGLFTACFFARIHGF</sequence>
<feature type="transmembrane region" description="Helical" evidence="6">
    <location>
        <begin position="42"/>
        <end position="64"/>
    </location>
</feature>
<evidence type="ECO:0008006" key="9">
    <source>
        <dbReference type="Google" id="ProtNLM"/>
    </source>
</evidence>
<accession>A0A067NUJ9</accession>
<name>A0A067NUJ9_PLEO1</name>
<keyword evidence="2" id="KW-0813">Transport</keyword>
<dbReference type="VEuPathDB" id="FungiDB:PLEOSDRAFT_156256"/>
<evidence type="ECO:0000256" key="1">
    <source>
        <dbReference type="ARBA" id="ARBA00004141"/>
    </source>
</evidence>
<dbReference type="EMBL" id="KL198006">
    <property type="protein sequence ID" value="KDQ31599.1"/>
    <property type="molecule type" value="Genomic_DNA"/>
</dbReference>
<evidence type="ECO:0000313" key="8">
    <source>
        <dbReference type="Proteomes" id="UP000027073"/>
    </source>
</evidence>
<protein>
    <recommendedName>
        <fullName evidence="9">Major facilitator superfamily (MFS) profile domain-containing protein</fullName>
    </recommendedName>
</protein>
<dbReference type="OrthoDB" id="419616at2759"/>
<dbReference type="Gene3D" id="1.20.1250.20">
    <property type="entry name" value="MFS general substrate transporter like domains"/>
    <property type="match status" value="1"/>
</dbReference>
<evidence type="ECO:0000256" key="2">
    <source>
        <dbReference type="ARBA" id="ARBA00022448"/>
    </source>
</evidence>
<feature type="transmembrane region" description="Helical" evidence="6">
    <location>
        <begin position="268"/>
        <end position="286"/>
    </location>
</feature>
<dbReference type="Proteomes" id="UP000027073">
    <property type="component" value="Unassembled WGS sequence"/>
</dbReference>
<keyword evidence="4 6" id="KW-1133">Transmembrane helix</keyword>
<dbReference type="InterPro" id="IPR036259">
    <property type="entry name" value="MFS_trans_sf"/>
</dbReference>
<evidence type="ECO:0000256" key="4">
    <source>
        <dbReference type="ARBA" id="ARBA00022989"/>
    </source>
</evidence>
<dbReference type="PANTHER" id="PTHR23504">
    <property type="entry name" value="MAJOR FACILITATOR SUPERFAMILY DOMAIN-CONTAINING PROTEIN 10"/>
    <property type="match status" value="1"/>
</dbReference>
<dbReference type="PANTHER" id="PTHR23504:SF15">
    <property type="entry name" value="MAJOR FACILITATOR SUPERFAMILY (MFS) PROFILE DOMAIN-CONTAINING PROTEIN"/>
    <property type="match status" value="1"/>
</dbReference>
<gene>
    <name evidence="7" type="ORF">PLEOSDRAFT_156256</name>
</gene>
<evidence type="ECO:0000313" key="7">
    <source>
        <dbReference type="EMBL" id="KDQ31599.1"/>
    </source>
</evidence>
<evidence type="ECO:0000256" key="6">
    <source>
        <dbReference type="SAM" id="Phobius"/>
    </source>
</evidence>
<evidence type="ECO:0000256" key="5">
    <source>
        <dbReference type="ARBA" id="ARBA00023136"/>
    </source>
</evidence>
<dbReference type="InParanoid" id="A0A067NUJ9"/>
<dbReference type="HOGENOM" id="CLU_963513_0_0_1"/>
<comment type="subcellular location">
    <subcellularLocation>
        <location evidence="1">Membrane</location>
        <topology evidence="1">Multi-pass membrane protein</topology>
    </subcellularLocation>
</comment>
<proteinExistence type="predicted"/>
<reference evidence="8" key="1">
    <citation type="journal article" date="2014" name="Proc. Natl. Acad. Sci. U.S.A.">
        <title>Extensive sampling of basidiomycete genomes demonstrates inadequacy of the white-rot/brown-rot paradigm for wood decay fungi.</title>
        <authorList>
            <person name="Riley R."/>
            <person name="Salamov A.A."/>
            <person name="Brown D.W."/>
            <person name="Nagy L.G."/>
            <person name="Floudas D."/>
            <person name="Held B.W."/>
            <person name="Levasseur A."/>
            <person name="Lombard V."/>
            <person name="Morin E."/>
            <person name="Otillar R."/>
            <person name="Lindquist E.A."/>
            <person name="Sun H."/>
            <person name="LaButti K.M."/>
            <person name="Schmutz J."/>
            <person name="Jabbour D."/>
            <person name="Luo H."/>
            <person name="Baker S.E."/>
            <person name="Pisabarro A.G."/>
            <person name="Walton J.D."/>
            <person name="Blanchette R.A."/>
            <person name="Henrissat B."/>
            <person name="Martin F."/>
            <person name="Cullen D."/>
            <person name="Hibbett D.S."/>
            <person name="Grigoriev I.V."/>
        </authorList>
    </citation>
    <scope>NUCLEOTIDE SEQUENCE [LARGE SCALE GENOMIC DNA]</scope>
    <source>
        <strain evidence="8">PC15</strain>
    </source>
</reference>
<keyword evidence="5 6" id="KW-0472">Membrane</keyword>
<organism evidence="7 8">
    <name type="scientific">Pleurotus ostreatus (strain PC15)</name>
    <name type="common">Oyster mushroom</name>
    <dbReference type="NCBI Taxonomy" id="1137138"/>
    <lineage>
        <taxon>Eukaryota</taxon>
        <taxon>Fungi</taxon>
        <taxon>Dikarya</taxon>
        <taxon>Basidiomycota</taxon>
        <taxon>Agaricomycotina</taxon>
        <taxon>Agaricomycetes</taxon>
        <taxon>Agaricomycetidae</taxon>
        <taxon>Agaricales</taxon>
        <taxon>Pleurotineae</taxon>
        <taxon>Pleurotaceae</taxon>
        <taxon>Pleurotus</taxon>
    </lineage>
</organism>